<keyword evidence="4" id="KW-1185">Reference proteome</keyword>
<dbReference type="RefSeq" id="WP_338211052.1">
    <property type="nucleotide sequence ID" value="NZ_JAYMFF010000018.1"/>
</dbReference>
<feature type="compositionally biased region" description="Basic residues" evidence="2">
    <location>
        <begin position="107"/>
        <end position="120"/>
    </location>
</feature>
<feature type="compositionally biased region" description="Basic and acidic residues" evidence="2">
    <location>
        <begin position="89"/>
        <end position="106"/>
    </location>
</feature>
<evidence type="ECO:0000256" key="2">
    <source>
        <dbReference type="SAM" id="MobiDB-lite"/>
    </source>
</evidence>
<dbReference type="EC" id="4.99.1.12" evidence="3"/>
<dbReference type="InterPro" id="IPR002822">
    <property type="entry name" value="Ni_insertion"/>
</dbReference>
<evidence type="ECO:0000256" key="1">
    <source>
        <dbReference type="ARBA" id="ARBA00022596"/>
    </source>
</evidence>
<dbReference type="PANTHER" id="PTHR36566">
    <property type="entry name" value="NICKEL INSERTION PROTEIN-RELATED"/>
    <property type="match status" value="1"/>
</dbReference>
<sequence length="290" mass="29934">MTKLLYLECTSGISGDMAAAALLDLGASEEAVRRALDSLDVGGFSVEITRVRKSGLDVCDFNVVLDAAHENHDHDMAYLHGHDHGHAHMLDHGHAHGHGHDGDAGRSHGHGHSHGEHHHRGPREIAALIDGAAMTEGAKAIAHAVFGYVAAAEARVHGVPVGEVHFHEVGAVDSIADIVAIAVAADDLACDGAVVTDLPCGRGTVRCQHGVIPVPAPATAFIAEAAGLPLTPVDVEGELVTPTGAAVAAALRTGDVLPERFAIRAVGMGAGKRAYDTPGILRAMIIEPLT</sequence>
<name>A0ABU6IJU4_9ACTN</name>
<proteinExistence type="predicted"/>
<evidence type="ECO:0000313" key="4">
    <source>
        <dbReference type="Proteomes" id="UP001349994"/>
    </source>
</evidence>
<protein>
    <submittedName>
        <fullName evidence="3">Nickel insertion protein</fullName>
        <ecNumber evidence="3">4.99.1.12</ecNumber>
    </submittedName>
</protein>
<dbReference type="Proteomes" id="UP001349994">
    <property type="component" value="Unassembled WGS sequence"/>
</dbReference>
<gene>
    <name evidence="3" type="primary">larC</name>
    <name evidence="3" type="ORF">VIN30_09220</name>
</gene>
<organism evidence="3 4">
    <name type="scientific">Adlercreutzia wanghongyangiae</name>
    <dbReference type="NCBI Taxonomy" id="3111451"/>
    <lineage>
        <taxon>Bacteria</taxon>
        <taxon>Bacillati</taxon>
        <taxon>Actinomycetota</taxon>
        <taxon>Coriobacteriia</taxon>
        <taxon>Eggerthellales</taxon>
        <taxon>Eggerthellaceae</taxon>
        <taxon>Adlercreutzia</taxon>
    </lineage>
</organism>
<comment type="caution">
    <text evidence="3">The sequence shown here is derived from an EMBL/GenBank/DDBJ whole genome shotgun (WGS) entry which is preliminary data.</text>
</comment>
<feature type="region of interest" description="Disordered" evidence="2">
    <location>
        <begin position="89"/>
        <end position="120"/>
    </location>
</feature>
<keyword evidence="1" id="KW-0533">Nickel</keyword>
<dbReference type="Pfam" id="PF01969">
    <property type="entry name" value="Ni_insertion"/>
    <property type="match status" value="1"/>
</dbReference>
<dbReference type="GO" id="GO:0016829">
    <property type="term" value="F:lyase activity"/>
    <property type="evidence" value="ECO:0007669"/>
    <property type="project" value="UniProtKB-KW"/>
</dbReference>
<dbReference type="PANTHER" id="PTHR36566:SF1">
    <property type="entry name" value="PYRIDINIUM-3,5-BISTHIOCARBOXYLIC ACID MONONUCLEOTIDE NICKEL INSERTION PROTEIN"/>
    <property type="match status" value="1"/>
</dbReference>
<keyword evidence="3" id="KW-0456">Lyase</keyword>
<evidence type="ECO:0000313" key="3">
    <source>
        <dbReference type="EMBL" id="MEC4176623.1"/>
    </source>
</evidence>
<reference evidence="3 4" key="1">
    <citation type="submission" date="2024-01" db="EMBL/GenBank/DDBJ databases">
        <title>novel species in genus Adlercreutzia.</title>
        <authorList>
            <person name="Liu X."/>
        </authorList>
    </citation>
    <scope>NUCLEOTIDE SEQUENCE [LARGE SCALE GENOMIC DNA]</scope>
    <source>
        <strain evidence="3 4">R7</strain>
    </source>
</reference>
<accession>A0ABU6IJU4</accession>
<dbReference type="EMBL" id="JAYMFF010000018">
    <property type="protein sequence ID" value="MEC4176623.1"/>
    <property type="molecule type" value="Genomic_DNA"/>
</dbReference>